<dbReference type="SMART" id="SM00838">
    <property type="entry name" value="EFG_C"/>
    <property type="match status" value="1"/>
</dbReference>
<evidence type="ECO:0000256" key="5">
    <source>
        <dbReference type="ARBA" id="ARBA00023134"/>
    </source>
</evidence>
<organism evidence="9 10">
    <name type="scientific">Dyella flagellata</name>
    <dbReference type="NCBI Taxonomy" id="1867833"/>
    <lineage>
        <taxon>Bacteria</taxon>
        <taxon>Pseudomonadati</taxon>
        <taxon>Pseudomonadota</taxon>
        <taxon>Gammaproteobacteria</taxon>
        <taxon>Lysobacterales</taxon>
        <taxon>Rhodanobacteraceae</taxon>
        <taxon>Dyella</taxon>
    </lineage>
</organism>
<evidence type="ECO:0000256" key="6">
    <source>
        <dbReference type="ARBA" id="ARBA00024731"/>
    </source>
</evidence>
<dbReference type="InterPro" id="IPR041095">
    <property type="entry name" value="EFG_II"/>
</dbReference>
<dbReference type="SUPFAM" id="SSF52540">
    <property type="entry name" value="P-loop containing nucleoside triphosphate hydrolases"/>
    <property type="match status" value="1"/>
</dbReference>
<evidence type="ECO:0000259" key="8">
    <source>
        <dbReference type="PROSITE" id="PS51722"/>
    </source>
</evidence>
<dbReference type="RefSeq" id="WP_284332075.1">
    <property type="nucleotide sequence ID" value="NZ_BSOA01000018.1"/>
</dbReference>
<dbReference type="InterPro" id="IPR000640">
    <property type="entry name" value="EFG_V-like"/>
</dbReference>
<evidence type="ECO:0000256" key="3">
    <source>
        <dbReference type="ARBA" id="ARBA00022768"/>
    </source>
</evidence>
<evidence type="ECO:0000313" key="10">
    <source>
        <dbReference type="Proteomes" id="UP001156627"/>
    </source>
</evidence>
<dbReference type="InterPro" id="IPR053905">
    <property type="entry name" value="EF-G-like_DII"/>
</dbReference>
<dbReference type="InterPro" id="IPR005517">
    <property type="entry name" value="Transl_elong_EFG/EF2_IV"/>
</dbReference>
<dbReference type="Pfam" id="PF22042">
    <property type="entry name" value="EF-G_D2"/>
    <property type="match status" value="1"/>
</dbReference>
<dbReference type="PANTHER" id="PTHR43261:SF6">
    <property type="entry name" value="ELONGATION FACTOR G-LIKE PROTEIN"/>
    <property type="match status" value="1"/>
</dbReference>
<dbReference type="Proteomes" id="UP001156627">
    <property type="component" value="Unassembled WGS sequence"/>
</dbReference>
<dbReference type="SMART" id="SM00889">
    <property type="entry name" value="EFG_IV"/>
    <property type="match status" value="1"/>
</dbReference>
<dbReference type="InterPro" id="IPR027417">
    <property type="entry name" value="P-loop_NTPase"/>
</dbReference>
<dbReference type="NCBIfam" id="TIGR00231">
    <property type="entry name" value="small_GTP"/>
    <property type="match status" value="1"/>
</dbReference>
<dbReference type="InterPro" id="IPR014721">
    <property type="entry name" value="Ribsml_uS5_D2-typ_fold_subgr"/>
</dbReference>
<dbReference type="InterPro" id="IPR047872">
    <property type="entry name" value="EFG_IV"/>
</dbReference>
<evidence type="ECO:0000256" key="1">
    <source>
        <dbReference type="ARBA" id="ARBA00017872"/>
    </source>
</evidence>
<dbReference type="NCBIfam" id="NF009891">
    <property type="entry name" value="PRK13351.1-1"/>
    <property type="match status" value="1"/>
</dbReference>
<dbReference type="Pfam" id="PF14492">
    <property type="entry name" value="EFG_III"/>
    <property type="match status" value="1"/>
</dbReference>
<dbReference type="CDD" id="cd01434">
    <property type="entry name" value="EFG_mtEFG1_IV"/>
    <property type="match status" value="1"/>
</dbReference>
<proteinExistence type="predicted"/>
<feature type="domain" description="Tr-type G" evidence="8">
    <location>
        <begin position="6"/>
        <end position="263"/>
    </location>
</feature>
<sequence length="679" mass="74266">MSYHTEHIRNLALAGHAGVGKTTLFEALLQAGGIIQTVGSVERGSTQSDTDPQERARGHSIDSCIAGIDRNTCHINLIDTAGYPDFRGGTLSAFAAVETVAVVVNAANGIEHGTRRMMERARERNLARLLVINKIDAEGADLPGLVNALREEFGSECLPVNLPAENGSKVLDCFFHQDGAADFSSLAEAHQQILDQVVEINEATMGAYLDAGEEALTPQQLHDAFEQCLREGHLVPICFASARTGVGVNELLDIVERLLPNPAEANPPPFRNAQNMQLAMEPDPQAHVIADVFKVVNDPFVGKLGIFRVWQGTIRRDSQVFIDDNRKAFKVGHLLRLNGRTHAEMEQAIPGDIAAVAKVEDLHFDAVLHDSHDEDSIHLEPMQFPQPMFALALEPKHKGHEQKLSQALSRLAEEDPCFRVEHHKELNETVIRGLSDLHLKIMLERMKERYGVEVVTHPPRIAYRETISASAEGHHRHKKQTGGAGQFGEVFLRVDPLDRGAGFEFVDAVKGGVIPGQFLPAIEKGVRQAMENGAVAGYPLQDLRVTVYDGKYHPVDSKEVAFVAAGKKAFLDAVGRARPLVLEPIVDVEVAIPEPNVGDVTGGLASKRARIMGTDAKHGGEIVIKAQAPLAELTDYPTELKAMTGGRGRYSLDLSHYEPVPPPIQRQLSEAWKPKLDED</sequence>
<evidence type="ECO:0000256" key="2">
    <source>
        <dbReference type="ARBA" id="ARBA00022741"/>
    </source>
</evidence>
<keyword evidence="2" id="KW-0547">Nucleotide-binding</keyword>
<keyword evidence="5" id="KW-0342">GTP-binding</keyword>
<dbReference type="Pfam" id="PF00679">
    <property type="entry name" value="EFG_C"/>
    <property type="match status" value="1"/>
</dbReference>
<dbReference type="SUPFAM" id="SSF54980">
    <property type="entry name" value="EF-G C-terminal domain-like"/>
    <property type="match status" value="2"/>
</dbReference>
<accession>A0ABQ5XDX5</accession>
<evidence type="ECO:0000313" key="9">
    <source>
        <dbReference type="EMBL" id="GLQ88639.1"/>
    </source>
</evidence>
<dbReference type="GO" id="GO:0003746">
    <property type="term" value="F:translation elongation factor activity"/>
    <property type="evidence" value="ECO:0007669"/>
    <property type="project" value="UniProtKB-KW"/>
</dbReference>
<dbReference type="InterPro" id="IPR035647">
    <property type="entry name" value="EFG_III/V"/>
</dbReference>
<dbReference type="CDD" id="cd16262">
    <property type="entry name" value="EFG_III"/>
    <property type="match status" value="1"/>
</dbReference>
<feature type="compositionally biased region" description="Polar residues" evidence="7">
    <location>
        <begin position="40"/>
        <end position="50"/>
    </location>
</feature>
<dbReference type="CDD" id="cd03713">
    <property type="entry name" value="EFG_mtEFG_C"/>
    <property type="match status" value="1"/>
</dbReference>
<dbReference type="SUPFAM" id="SSF54211">
    <property type="entry name" value="Ribosomal protein S5 domain 2-like"/>
    <property type="match status" value="1"/>
</dbReference>
<name>A0ABQ5XDX5_9GAMM</name>
<gene>
    <name evidence="9" type="ORF">GCM10007898_22090</name>
</gene>
<evidence type="ECO:0000256" key="4">
    <source>
        <dbReference type="ARBA" id="ARBA00022917"/>
    </source>
</evidence>
<dbReference type="SUPFAM" id="SSF50447">
    <property type="entry name" value="Translation proteins"/>
    <property type="match status" value="1"/>
</dbReference>
<dbReference type="PANTHER" id="PTHR43261">
    <property type="entry name" value="TRANSLATION ELONGATION FACTOR G-RELATED"/>
    <property type="match status" value="1"/>
</dbReference>
<keyword evidence="3 9" id="KW-0251">Elongation factor</keyword>
<comment type="caution">
    <text evidence="9">The sequence shown here is derived from an EMBL/GenBank/DDBJ whole genome shotgun (WGS) entry which is preliminary data.</text>
</comment>
<dbReference type="InterPro" id="IPR005225">
    <property type="entry name" value="Small_GTP-bd"/>
</dbReference>
<dbReference type="Pfam" id="PF03764">
    <property type="entry name" value="EFG_IV"/>
    <property type="match status" value="1"/>
</dbReference>
<dbReference type="Gene3D" id="3.30.70.870">
    <property type="entry name" value="Elongation Factor G (Translational Gtpase), domain 3"/>
    <property type="match status" value="1"/>
</dbReference>
<dbReference type="Gene3D" id="3.40.50.300">
    <property type="entry name" value="P-loop containing nucleotide triphosphate hydrolases"/>
    <property type="match status" value="1"/>
</dbReference>
<dbReference type="PRINTS" id="PR00449">
    <property type="entry name" value="RASTRNSFRMNG"/>
</dbReference>
<dbReference type="EMBL" id="BSOA01000018">
    <property type="protein sequence ID" value="GLQ88639.1"/>
    <property type="molecule type" value="Genomic_DNA"/>
</dbReference>
<dbReference type="Gene3D" id="3.30.70.240">
    <property type="match status" value="1"/>
</dbReference>
<dbReference type="InterPro" id="IPR035649">
    <property type="entry name" value="EFG_V"/>
</dbReference>
<keyword evidence="4" id="KW-0648">Protein biosynthesis</keyword>
<reference evidence="10" key="1">
    <citation type="journal article" date="2019" name="Int. J. Syst. Evol. Microbiol.">
        <title>The Global Catalogue of Microorganisms (GCM) 10K type strain sequencing project: providing services to taxonomists for standard genome sequencing and annotation.</title>
        <authorList>
            <consortium name="The Broad Institute Genomics Platform"/>
            <consortium name="The Broad Institute Genome Sequencing Center for Infectious Disease"/>
            <person name="Wu L."/>
            <person name="Ma J."/>
        </authorList>
    </citation>
    <scope>NUCLEOTIDE SEQUENCE [LARGE SCALE GENOMIC DNA]</scope>
    <source>
        <strain evidence="10">NBRC 111981</strain>
    </source>
</reference>
<dbReference type="Gene3D" id="2.40.30.10">
    <property type="entry name" value="Translation factors"/>
    <property type="match status" value="1"/>
</dbReference>
<dbReference type="InterPro" id="IPR000795">
    <property type="entry name" value="T_Tr_GTP-bd_dom"/>
</dbReference>
<dbReference type="InterPro" id="IPR009000">
    <property type="entry name" value="Transl_B-barrel_sf"/>
</dbReference>
<dbReference type="Pfam" id="PF00009">
    <property type="entry name" value="GTP_EFTU"/>
    <property type="match status" value="1"/>
</dbReference>
<feature type="region of interest" description="Disordered" evidence="7">
    <location>
        <begin position="40"/>
        <end position="59"/>
    </location>
</feature>
<dbReference type="PROSITE" id="PS51722">
    <property type="entry name" value="G_TR_2"/>
    <property type="match status" value="1"/>
</dbReference>
<dbReference type="InterPro" id="IPR009022">
    <property type="entry name" value="EFG_III"/>
</dbReference>
<protein>
    <recommendedName>
        <fullName evidence="1">Elongation factor G</fullName>
    </recommendedName>
</protein>
<keyword evidence="10" id="KW-1185">Reference proteome</keyword>
<dbReference type="Gene3D" id="3.30.230.10">
    <property type="match status" value="1"/>
</dbReference>
<dbReference type="NCBIfam" id="NF009381">
    <property type="entry name" value="PRK12740.1-5"/>
    <property type="match status" value="1"/>
</dbReference>
<comment type="function">
    <text evidence="6">Catalyzes the GTP-dependent ribosomal translocation step during translation elongation. During this step, the ribosome changes from the pre-translocational (PRE) to the post-translocational (POST) state as the newly formed A-site-bound peptidyl-tRNA and P-site-bound deacylated tRNA move to the P and E sites, respectively. Catalyzes the coordinated movement of the two tRNA molecules, the mRNA and conformational changes in the ribosome.</text>
</comment>
<dbReference type="InterPro" id="IPR020568">
    <property type="entry name" value="Ribosomal_Su5_D2-typ_SF"/>
</dbReference>
<evidence type="ECO:0000256" key="7">
    <source>
        <dbReference type="SAM" id="MobiDB-lite"/>
    </source>
</evidence>